<keyword evidence="3" id="KW-0378">Hydrolase</keyword>
<evidence type="ECO:0000259" key="1">
    <source>
        <dbReference type="Pfam" id="PF14343"/>
    </source>
</evidence>
<proteinExistence type="predicted"/>
<dbReference type="GO" id="GO:0008233">
    <property type="term" value="F:peptidase activity"/>
    <property type="evidence" value="ECO:0007669"/>
    <property type="project" value="UniProtKB-KW"/>
</dbReference>
<reference evidence="2" key="3">
    <citation type="submission" date="2019-03" db="EMBL/GenBank/DDBJ databases">
        <authorList>
            <person name="Whitman W."/>
            <person name="Huntemann M."/>
            <person name="Clum A."/>
            <person name="Pillay M."/>
            <person name="Palaniappan K."/>
            <person name="Varghese N."/>
            <person name="Mikhailova N."/>
            <person name="Stamatis D."/>
            <person name="Reddy T."/>
            <person name="Daum C."/>
            <person name="Shapiro N."/>
            <person name="Ivanova N."/>
            <person name="Kyrpides N."/>
            <person name="Woyke T."/>
        </authorList>
    </citation>
    <scope>NUCLEOTIDE SEQUENCE</scope>
    <source>
        <strain evidence="2">P5626</strain>
    </source>
</reference>
<dbReference type="PROSITE" id="PS51257">
    <property type="entry name" value="PROKAR_LIPOPROTEIN"/>
    <property type="match status" value="1"/>
</dbReference>
<accession>A0A4Y7U7H6</accession>
<sequence>MKKIVLICSFLFLLTGCGSDESSKFNESAVQYSLIAQNDFSVSTTESFIESKLVIKDIKSWTTFLATINGQSQLTATFTETEIDFTKYQIIAVFDEIRHYGGYSVDITRIVENGNKIVIQVEHLKKGNIATVVTHPFHIIKMPRSNKKVIFKEIKT</sequence>
<dbReference type="GO" id="GO:0006508">
    <property type="term" value="P:proteolysis"/>
    <property type="evidence" value="ECO:0007669"/>
    <property type="project" value="UniProtKB-KW"/>
</dbReference>
<feature type="domain" description="PrcB C-terminal" evidence="1">
    <location>
        <begin position="91"/>
        <end position="143"/>
    </location>
</feature>
<dbReference type="Proteomes" id="UP000295270">
    <property type="component" value="Unassembled WGS sequence"/>
</dbReference>
<dbReference type="Proteomes" id="UP000298340">
    <property type="component" value="Unassembled WGS sequence"/>
</dbReference>
<evidence type="ECO:0000313" key="3">
    <source>
        <dbReference type="EMBL" id="TEB42204.1"/>
    </source>
</evidence>
<dbReference type="AlphaFoldDB" id="A0A4Y7U7H6"/>
<evidence type="ECO:0000313" key="4">
    <source>
        <dbReference type="Proteomes" id="UP000295270"/>
    </source>
</evidence>
<dbReference type="OrthoDB" id="1447404at2"/>
<dbReference type="EMBL" id="SLWA01000001">
    <property type="protein sequence ID" value="TCN61331.1"/>
    <property type="molecule type" value="Genomic_DNA"/>
</dbReference>
<comment type="caution">
    <text evidence="3">The sequence shown here is derived from an EMBL/GenBank/DDBJ whole genome shotgun (WGS) entry which is preliminary data.</text>
</comment>
<dbReference type="EMBL" id="QWDN01000010">
    <property type="protein sequence ID" value="TEB42204.1"/>
    <property type="molecule type" value="Genomic_DNA"/>
</dbReference>
<keyword evidence="3" id="KW-0645">Protease</keyword>
<keyword evidence="4" id="KW-1185">Reference proteome</keyword>
<dbReference type="RefSeq" id="WP_132033077.1">
    <property type="nucleotide sequence ID" value="NZ_QWDN01000010.1"/>
</dbReference>
<reference evidence="2 4" key="1">
    <citation type="journal article" date="2015" name="Stand. Genomic Sci.">
        <title>Genomic Encyclopedia of Bacterial and Archaeal Type Strains, Phase III: the genomes of soil and plant-associated and newly described type strains.</title>
        <authorList>
            <person name="Whitman W.B."/>
            <person name="Woyke T."/>
            <person name="Klenk H.P."/>
            <person name="Zhou Y."/>
            <person name="Lilburn T.G."/>
            <person name="Beck B.J."/>
            <person name="De Vos P."/>
            <person name="Vandamme P."/>
            <person name="Eisen J.A."/>
            <person name="Garrity G."/>
            <person name="Hugenholtz P."/>
            <person name="Kyrpides N.C."/>
        </authorList>
    </citation>
    <scope>NUCLEOTIDE SEQUENCE [LARGE SCALE GENOMIC DNA]</scope>
    <source>
        <strain evidence="2 4">P5626</strain>
    </source>
</reference>
<protein>
    <submittedName>
        <fullName evidence="3">Protease complex subunit PrcB family protein</fullName>
    </submittedName>
    <submittedName>
        <fullName evidence="2">Protease stability complex PrcB-like protein</fullName>
    </submittedName>
</protein>
<gene>
    <name evidence="3" type="ORF">D0809_21770</name>
    <name evidence="2" type="ORF">EV142_101920</name>
</gene>
<dbReference type="InterPro" id="IPR025748">
    <property type="entry name" value="PrcB_C_dom"/>
</dbReference>
<organism evidence="3 5">
    <name type="scientific">Flavobacterium circumlabens</name>
    <dbReference type="NCBI Taxonomy" id="2133765"/>
    <lineage>
        <taxon>Bacteria</taxon>
        <taxon>Pseudomonadati</taxon>
        <taxon>Bacteroidota</taxon>
        <taxon>Flavobacteriia</taxon>
        <taxon>Flavobacteriales</taxon>
        <taxon>Flavobacteriaceae</taxon>
        <taxon>Flavobacterium</taxon>
    </lineage>
</organism>
<evidence type="ECO:0000313" key="2">
    <source>
        <dbReference type="EMBL" id="TCN61331.1"/>
    </source>
</evidence>
<reference evidence="3 5" key="2">
    <citation type="journal article" date="2018" name="Syst. Appl. Microbiol.">
        <title>Flavobacterium circumlabens sp. nov. and Flavobacterium cupreum sp. nov., two psychrotrophic species isolated from Antarctic environmental samples.</title>
        <authorList>
            <person name="Kralova S."/>
            <person name="Busse H.J."/>
            <person name="Svec P."/>
            <person name="Maslanova I."/>
            <person name="Stankova E."/>
            <person name="Bartak M."/>
            <person name="Sedlacek I."/>
        </authorList>
    </citation>
    <scope>NUCLEOTIDE SEQUENCE [LARGE SCALE GENOMIC DNA]</scope>
    <source>
        <strain evidence="3 5">CCM 8828</strain>
    </source>
</reference>
<name>A0A4Y7U7H6_9FLAO</name>
<dbReference type="Pfam" id="PF14343">
    <property type="entry name" value="PrcB_C"/>
    <property type="match status" value="1"/>
</dbReference>
<evidence type="ECO:0000313" key="5">
    <source>
        <dbReference type="Proteomes" id="UP000298340"/>
    </source>
</evidence>